<dbReference type="Pfam" id="PF07971">
    <property type="entry name" value="Glyco_hydro_92"/>
    <property type="match status" value="1"/>
</dbReference>
<proteinExistence type="predicted"/>
<gene>
    <name evidence="7" type="ORF">H9L23_17565</name>
</gene>
<evidence type="ECO:0000313" key="7">
    <source>
        <dbReference type="EMBL" id="QNN40925.1"/>
    </source>
</evidence>
<accession>A0A7G9QC50</accession>
<dbReference type="AlphaFoldDB" id="A0A7G9QC50"/>
<dbReference type="InterPro" id="IPR005887">
    <property type="entry name" value="GH92_a_mannosidase_put"/>
</dbReference>
<dbReference type="Proteomes" id="UP000515806">
    <property type="component" value="Chromosome"/>
</dbReference>
<evidence type="ECO:0000259" key="6">
    <source>
        <dbReference type="Pfam" id="PF17678"/>
    </source>
</evidence>
<dbReference type="FunFam" id="1.20.1050.60:FF:000001">
    <property type="entry name" value="Putative alpha-1,2-mannosidase"/>
    <property type="match status" value="1"/>
</dbReference>
<feature type="domain" description="Glycosyl hydrolase family 92 N-terminal" evidence="6">
    <location>
        <begin position="43"/>
        <end position="268"/>
    </location>
</feature>
<dbReference type="PANTHER" id="PTHR12143:SF43">
    <property type="entry name" value="PUTATIVE-RELATED"/>
    <property type="match status" value="1"/>
</dbReference>
<dbReference type="FunFam" id="1.20.1610.10:FF:000001">
    <property type="entry name" value="Putative alpha-1,2-mannosidase"/>
    <property type="match status" value="1"/>
</dbReference>
<evidence type="ECO:0000256" key="2">
    <source>
        <dbReference type="ARBA" id="ARBA00011245"/>
    </source>
</evidence>
<dbReference type="Gene3D" id="1.20.1050.60">
    <property type="entry name" value="alpha-1,2-mannosidase"/>
    <property type="match status" value="1"/>
</dbReference>
<dbReference type="GO" id="GO:0006516">
    <property type="term" value="P:glycoprotein catabolic process"/>
    <property type="evidence" value="ECO:0007669"/>
    <property type="project" value="TreeGrafter"/>
</dbReference>
<comment type="cofactor">
    <cofactor evidence="1">
        <name>Ca(2+)</name>
        <dbReference type="ChEBI" id="CHEBI:29108"/>
    </cofactor>
</comment>
<dbReference type="PANTHER" id="PTHR12143">
    <property type="entry name" value="PEPTIDE N-GLYCANASE PNGASE -RELATED"/>
    <property type="match status" value="1"/>
</dbReference>
<dbReference type="FunFam" id="3.30.2080.10:FF:000001">
    <property type="entry name" value="Alpha-1,2-mannosidase subfamily"/>
    <property type="match status" value="1"/>
</dbReference>
<feature type="domain" description="Glycosyl hydrolase family 92" evidence="5">
    <location>
        <begin position="274"/>
        <end position="750"/>
    </location>
</feature>
<dbReference type="GO" id="GO:0005975">
    <property type="term" value="P:carbohydrate metabolic process"/>
    <property type="evidence" value="ECO:0007669"/>
    <property type="project" value="InterPro"/>
</dbReference>
<evidence type="ECO:0000256" key="4">
    <source>
        <dbReference type="SAM" id="SignalP"/>
    </source>
</evidence>
<sequence>MVLYLLKRTTHTNKPMKLKLIASILCCLACKGLSAQQKDWVHYVNTLQGTNSKHELTRGNTYPTTALPFGMHTWTPQTGRNGDGWKYQYFKDKIRGFQQAHQCSSWTRDYAVFSLMPMVDELVVDENQRETRFSHKDEVAKPNYYKVKFENEITTEISPSERGAHLRFSYPKGKRSYLILDGYTRLSGVQIYPKENKITGWVNNGEGFKRGWKSYFVIQFDQPIKSYGTWENKRNTVNKDSLTAEGLGKGAFVQFESGTKVQIKTASSYISLKQAELNLKRELGSDKTLEDTKANAAAVWNKSLGKVEVEGGSKADMATFYSCFFRASLFSRKFYEINEAGKPYYFSPYDGKVHDGYMFTDTGFWDTFRAQFPLNTLVQPEMHGRYMQAMLDAYEQCGWLPSWSFPSEAGSMIGNHAISLLADAWVKGIRTFDPKKALDAYYHEAMNKGPWGPANGRDGVTEYNQLGYVPYPKYREATAKTLEYAYDDYCAYQLAKMIDDKHYIEVFEKPMYNYKNVYDPATRFMRGKNAEGKWSPNFDPTEWGGPFTEGNAWHWQWSVFQDTKGLINLMGGYNNFTAKLDSVFTEPNKVNVGSYGGMIHEMTEMVMANMGQYAHGNQPIQHMVYLYNYANQPWKAQFHAREVMHKLYDATENGYPGDEDQGQTSSWYVLSALGFYSVTPGTGEYVLGSPMFKKTTINLENGKKFVIEAPANDSDHVYIKSASFNGKNFTRNFINHSDILKGGVLKLEMNVKPSLNRGLLEEDKPFSLSK</sequence>
<dbReference type="Gene3D" id="3.30.2080.10">
    <property type="entry name" value="GH92 mannosidase domain"/>
    <property type="match status" value="1"/>
</dbReference>
<dbReference type="SUPFAM" id="SSF48208">
    <property type="entry name" value="Six-hairpin glycosidases"/>
    <property type="match status" value="1"/>
</dbReference>
<evidence type="ECO:0000256" key="3">
    <source>
        <dbReference type="ARBA" id="ARBA00022837"/>
    </source>
</evidence>
<dbReference type="InterPro" id="IPR008928">
    <property type="entry name" value="6-hairpin_glycosidase_sf"/>
</dbReference>
<dbReference type="GO" id="GO:0000224">
    <property type="term" value="F:peptide-N4-(N-acetyl-beta-glucosaminyl)asparagine amidase activity"/>
    <property type="evidence" value="ECO:0007669"/>
    <property type="project" value="TreeGrafter"/>
</dbReference>
<keyword evidence="3" id="KW-0106">Calcium</keyword>
<evidence type="ECO:0000313" key="8">
    <source>
        <dbReference type="Proteomes" id="UP000515806"/>
    </source>
</evidence>
<feature type="signal peptide" evidence="4">
    <location>
        <begin position="1"/>
        <end position="35"/>
    </location>
</feature>
<reference evidence="7 8" key="1">
    <citation type="submission" date="2020-08" db="EMBL/GenBank/DDBJ databases">
        <title>Genome sequence of Pedobacter roseus KACC 11594T.</title>
        <authorList>
            <person name="Hyun D.-W."/>
            <person name="Bae J.-W."/>
        </authorList>
    </citation>
    <scope>NUCLEOTIDE SEQUENCE [LARGE SCALE GENOMIC DNA]</scope>
    <source>
        <strain evidence="7 8">KACC 11594</strain>
    </source>
</reference>
<evidence type="ECO:0000256" key="1">
    <source>
        <dbReference type="ARBA" id="ARBA00001913"/>
    </source>
</evidence>
<evidence type="ECO:0000259" key="5">
    <source>
        <dbReference type="Pfam" id="PF07971"/>
    </source>
</evidence>
<dbReference type="Gene3D" id="1.20.1610.10">
    <property type="entry name" value="alpha-1,2-mannosidases domains"/>
    <property type="match status" value="1"/>
</dbReference>
<organism evidence="7 8">
    <name type="scientific">Pedobacter roseus</name>
    <dbReference type="NCBI Taxonomy" id="336820"/>
    <lineage>
        <taxon>Bacteria</taxon>
        <taxon>Pseudomonadati</taxon>
        <taxon>Bacteroidota</taxon>
        <taxon>Sphingobacteriia</taxon>
        <taxon>Sphingobacteriales</taxon>
        <taxon>Sphingobacteriaceae</taxon>
        <taxon>Pedobacter</taxon>
    </lineage>
</organism>
<comment type="subunit">
    <text evidence="2">Monomer.</text>
</comment>
<dbReference type="KEGG" id="proe:H9L23_17565"/>
<dbReference type="GO" id="GO:0005829">
    <property type="term" value="C:cytosol"/>
    <property type="evidence" value="ECO:0007669"/>
    <property type="project" value="TreeGrafter"/>
</dbReference>
<dbReference type="Pfam" id="PF17678">
    <property type="entry name" value="Glyco_hydro_92N"/>
    <property type="match status" value="1"/>
</dbReference>
<dbReference type="InterPro" id="IPR050883">
    <property type="entry name" value="PNGase"/>
</dbReference>
<name>A0A7G9QC50_9SPHI</name>
<dbReference type="EMBL" id="CP060723">
    <property type="protein sequence ID" value="QNN40925.1"/>
    <property type="molecule type" value="Genomic_DNA"/>
</dbReference>
<keyword evidence="4" id="KW-0732">Signal</keyword>
<keyword evidence="7" id="KW-0378">Hydrolase</keyword>
<dbReference type="InterPro" id="IPR041371">
    <property type="entry name" value="GH92_N"/>
</dbReference>
<protein>
    <submittedName>
        <fullName evidence="7">Glycoside hydrolase family 92 protein</fullName>
    </submittedName>
</protein>
<dbReference type="InterPro" id="IPR014718">
    <property type="entry name" value="GH-type_carb-bd"/>
</dbReference>
<dbReference type="InterPro" id="IPR012939">
    <property type="entry name" value="Glyco_hydro_92"/>
</dbReference>
<dbReference type="GO" id="GO:0030246">
    <property type="term" value="F:carbohydrate binding"/>
    <property type="evidence" value="ECO:0007669"/>
    <property type="project" value="InterPro"/>
</dbReference>
<keyword evidence="8" id="KW-1185">Reference proteome</keyword>
<dbReference type="Gene3D" id="2.70.98.10">
    <property type="match status" value="1"/>
</dbReference>
<feature type="chain" id="PRO_5028835561" evidence="4">
    <location>
        <begin position="36"/>
        <end position="770"/>
    </location>
</feature>
<dbReference type="NCBIfam" id="TIGR01180">
    <property type="entry name" value="aman2_put"/>
    <property type="match status" value="1"/>
</dbReference>